<sequence length="211" mass="22936">MRSCGALSIRKLLRRRGFMSVNPNPNPPSSAAYQYVAHLHPHPWSAAIYPYVGAARPPLFILVGCENGEVVGSRVGVVGRWSYGERRKGGENRSVWSLIIDAGVGGSKHELPMQIQIALEVRAPRRSSSSLKTWWGGASVQVSVVGGEKVGLRDPLSRMSEQAKSTTTLTTSPLLQKLSPRPLFAAFSQPLPPRALPRYVGNRLGIDDGLM</sequence>
<evidence type="ECO:0000313" key="1">
    <source>
        <dbReference type="EMBL" id="KAK7022531.1"/>
    </source>
</evidence>
<gene>
    <name evidence="1" type="ORF">R3P38DRAFT_3195926</name>
</gene>
<dbReference type="EMBL" id="JAWWNJ010000037">
    <property type="protein sequence ID" value="KAK7022531.1"/>
    <property type="molecule type" value="Genomic_DNA"/>
</dbReference>
<reference evidence="1 2" key="1">
    <citation type="journal article" date="2024" name="J Genomics">
        <title>Draft genome sequencing and assembly of Favolaschia claudopus CIRM-BRFM 2984 isolated from oak limbs.</title>
        <authorList>
            <person name="Navarro D."/>
            <person name="Drula E."/>
            <person name="Chaduli D."/>
            <person name="Cazenave R."/>
            <person name="Ahrendt S."/>
            <person name="Wang J."/>
            <person name="Lipzen A."/>
            <person name="Daum C."/>
            <person name="Barry K."/>
            <person name="Grigoriev I.V."/>
            <person name="Favel A."/>
            <person name="Rosso M.N."/>
            <person name="Martin F."/>
        </authorList>
    </citation>
    <scope>NUCLEOTIDE SEQUENCE [LARGE SCALE GENOMIC DNA]</scope>
    <source>
        <strain evidence="1 2">CIRM-BRFM 2984</strain>
    </source>
</reference>
<keyword evidence="2" id="KW-1185">Reference proteome</keyword>
<evidence type="ECO:0000313" key="2">
    <source>
        <dbReference type="Proteomes" id="UP001362999"/>
    </source>
</evidence>
<proteinExistence type="predicted"/>
<organism evidence="1 2">
    <name type="scientific">Favolaschia claudopus</name>
    <dbReference type="NCBI Taxonomy" id="2862362"/>
    <lineage>
        <taxon>Eukaryota</taxon>
        <taxon>Fungi</taxon>
        <taxon>Dikarya</taxon>
        <taxon>Basidiomycota</taxon>
        <taxon>Agaricomycotina</taxon>
        <taxon>Agaricomycetes</taxon>
        <taxon>Agaricomycetidae</taxon>
        <taxon>Agaricales</taxon>
        <taxon>Marasmiineae</taxon>
        <taxon>Mycenaceae</taxon>
        <taxon>Favolaschia</taxon>
    </lineage>
</organism>
<comment type="caution">
    <text evidence="1">The sequence shown here is derived from an EMBL/GenBank/DDBJ whole genome shotgun (WGS) entry which is preliminary data.</text>
</comment>
<protein>
    <submittedName>
        <fullName evidence="1">Uncharacterized protein</fullName>
    </submittedName>
</protein>
<dbReference type="AlphaFoldDB" id="A0AAW0B8T3"/>
<name>A0AAW0B8T3_9AGAR</name>
<dbReference type="Proteomes" id="UP001362999">
    <property type="component" value="Unassembled WGS sequence"/>
</dbReference>
<accession>A0AAW0B8T3</accession>